<organism evidence="1 2">
    <name type="scientific">Rhinopithecimicrobium faecis</name>
    <dbReference type="NCBI Taxonomy" id="2820698"/>
    <lineage>
        <taxon>Bacteria</taxon>
        <taxon>Pseudomonadati</taxon>
        <taxon>Bacteroidota</taxon>
        <taxon>Sphingobacteriia</taxon>
        <taxon>Sphingobacteriales</taxon>
        <taxon>Sphingobacteriaceae</taxon>
        <taxon>Rhinopithecimicrobium</taxon>
    </lineage>
</organism>
<dbReference type="AlphaFoldDB" id="A0A8T4HBA2"/>
<evidence type="ECO:0000313" key="2">
    <source>
        <dbReference type="Proteomes" id="UP000679691"/>
    </source>
</evidence>
<accession>A0A8T4HBA2</accession>
<keyword evidence="2" id="KW-1185">Reference proteome</keyword>
<dbReference type="EMBL" id="JAGKSB010000007">
    <property type="protein sequence ID" value="MBP3943416.1"/>
    <property type="molecule type" value="Genomic_DNA"/>
</dbReference>
<dbReference type="Proteomes" id="UP000679691">
    <property type="component" value="Unassembled WGS sequence"/>
</dbReference>
<name>A0A8T4HBA2_9SPHI</name>
<sequence length="152" mass="16928">MINRFHTTLSLLVGILVFSQCKHTAEEQGQAILNLSALAAFPLEQPITAYAQSDTFIQVSLPKNARIEELSAADLAKLKAAAYRFYKHVKLVDGHYQVSLPSGKDIAVDEEVVSAYKKAIDQVNQYADSLKAEGQEIRLPEITEAYRQHLIK</sequence>
<proteinExistence type="predicted"/>
<dbReference type="RefSeq" id="WP_353546909.1">
    <property type="nucleotide sequence ID" value="NZ_JAGKSB010000007.1"/>
</dbReference>
<reference evidence="1" key="1">
    <citation type="submission" date="2021-03" db="EMBL/GenBank/DDBJ databases">
        <authorList>
            <person name="Lu T."/>
            <person name="Wang Q."/>
            <person name="Han X."/>
        </authorList>
    </citation>
    <scope>NUCLEOTIDE SEQUENCE</scope>
    <source>
        <strain evidence="1">WQ 2009</strain>
    </source>
</reference>
<evidence type="ECO:0000313" key="1">
    <source>
        <dbReference type="EMBL" id="MBP3943416.1"/>
    </source>
</evidence>
<protein>
    <submittedName>
        <fullName evidence="1">Uncharacterized protein</fullName>
    </submittedName>
</protein>
<comment type="caution">
    <text evidence="1">The sequence shown here is derived from an EMBL/GenBank/DDBJ whole genome shotgun (WGS) entry which is preliminary data.</text>
</comment>
<gene>
    <name evidence="1" type="ORF">J5U18_07550</name>
</gene>